<comment type="caution">
    <text evidence="6">The sequence shown here is derived from an EMBL/GenBank/DDBJ whole genome shotgun (WGS) entry which is preliminary data.</text>
</comment>
<evidence type="ECO:0000313" key="7">
    <source>
        <dbReference type="Proteomes" id="UP001431776"/>
    </source>
</evidence>
<dbReference type="EMBL" id="JASCXX010000027">
    <property type="protein sequence ID" value="MDI6450991.1"/>
    <property type="molecule type" value="Genomic_DNA"/>
</dbReference>
<evidence type="ECO:0000313" key="6">
    <source>
        <dbReference type="EMBL" id="MDI6450991.1"/>
    </source>
</evidence>
<feature type="domain" description="Sulfatase N-terminal" evidence="5">
    <location>
        <begin position="38"/>
        <end position="375"/>
    </location>
</feature>
<dbReference type="CDD" id="cd16145">
    <property type="entry name" value="ARS_like"/>
    <property type="match status" value="1"/>
</dbReference>
<dbReference type="PANTHER" id="PTHR42693">
    <property type="entry name" value="ARYLSULFATASE FAMILY MEMBER"/>
    <property type="match status" value="1"/>
</dbReference>
<keyword evidence="2" id="KW-0479">Metal-binding</keyword>
<dbReference type="PANTHER" id="PTHR42693:SF53">
    <property type="entry name" value="ENDO-4-O-SULFATASE"/>
    <property type="match status" value="1"/>
</dbReference>
<name>A0AAW6U606_9BACT</name>
<comment type="similarity">
    <text evidence="1">Belongs to the sulfatase family.</text>
</comment>
<dbReference type="AlphaFoldDB" id="A0AAW6U606"/>
<dbReference type="GO" id="GO:0004065">
    <property type="term" value="F:arylsulfatase activity"/>
    <property type="evidence" value="ECO:0007669"/>
    <property type="project" value="TreeGrafter"/>
</dbReference>
<dbReference type="Proteomes" id="UP001431776">
    <property type="component" value="Unassembled WGS sequence"/>
</dbReference>
<dbReference type="InterPro" id="IPR017850">
    <property type="entry name" value="Alkaline_phosphatase_core_sf"/>
</dbReference>
<proteinExistence type="inferred from homology"/>
<evidence type="ECO:0000256" key="2">
    <source>
        <dbReference type="ARBA" id="ARBA00022723"/>
    </source>
</evidence>
<dbReference type="Gene3D" id="3.40.720.10">
    <property type="entry name" value="Alkaline Phosphatase, subunit A"/>
    <property type="match status" value="1"/>
</dbReference>
<dbReference type="InterPro" id="IPR000917">
    <property type="entry name" value="Sulfatase_N"/>
</dbReference>
<organism evidence="6 7">
    <name type="scientific">Anaerobaca lacustris</name>
    <dbReference type="NCBI Taxonomy" id="3044600"/>
    <lineage>
        <taxon>Bacteria</taxon>
        <taxon>Pseudomonadati</taxon>
        <taxon>Planctomycetota</taxon>
        <taxon>Phycisphaerae</taxon>
        <taxon>Sedimentisphaerales</taxon>
        <taxon>Anaerobacaceae</taxon>
        <taxon>Anaerobaca</taxon>
    </lineage>
</organism>
<dbReference type="Gene3D" id="3.30.1120.10">
    <property type="match status" value="1"/>
</dbReference>
<dbReference type="RefSeq" id="WP_349246400.1">
    <property type="nucleotide sequence ID" value="NZ_JASCXX010000027.1"/>
</dbReference>
<dbReference type="SUPFAM" id="SSF53649">
    <property type="entry name" value="Alkaline phosphatase-like"/>
    <property type="match status" value="1"/>
</dbReference>
<dbReference type="InterPro" id="IPR024607">
    <property type="entry name" value="Sulfatase_CS"/>
</dbReference>
<evidence type="ECO:0000256" key="3">
    <source>
        <dbReference type="ARBA" id="ARBA00022801"/>
    </source>
</evidence>
<protein>
    <submittedName>
        <fullName evidence="6">Arylsulfatase</fullName>
    </submittedName>
</protein>
<keyword evidence="4" id="KW-0106">Calcium</keyword>
<dbReference type="GO" id="GO:0046872">
    <property type="term" value="F:metal ion binding"/>
    <property type="evidence" value="ECO:0007669"/>
    <property type="project" value="UniProtKB-KW"/>
</dbReference>
<sequence>MHGVLKRRDFLKTMGLAAALGPTVAGRGFGERLTPGKPNIIFIMADDLGYAELGCYGQKKIETPHIDRLAAEGMRFTDYYSGSAVCAPARCNLLTGRHGGHAYIRSNSEVGEWDSFRGQLPLPAQTLTVAELLKRQGYVTGAFGKWGLGEVGSTGDPLNQGFDRFFGYNCQRHAHNLYPKYLIRDRGQVALEGNTRGLTGDRYAPQAIADELLAFIRENKDRPFFAYYPTVIPHLALQVPESDLSQYKGRWPETPYTGKSYLPHPTPRACYAAMISFLDRQVGRVMELLRQEGLDRNTIVFFTSDNGTSHLKEQVDYEFFESVGPFRGLKGSLYEGGIRVPMIARWPGQIRPGSLSDCPAAHYDVPATLAEVAGVERPPETDGMSLLPVLLSRPAGQERREYLFWDFAGYGGQLAVRMGRWKGIKQGLVKNPNAPLELYDLETDIGERRNIVAEHPEIAARIERIMVEARTRPAVEAFRFGRYSDG</sequence>
<evidence type="ECO:0000256" key="1">
    <source>
        <dbReference type="ARBA" id="ARBA00008779"/>
    </source>
</evidence>
<evidence type="ECO:0000259" key="5">
    <source>
        <dbReference type="Pfam" id="PF00884"/>
    </source>
</evidence>
<dbReference type="PROSITE" id="PS00523">
    <property type="entry name" value="SULFATASE_1"/>
    <property type="match status" value="1"/>
</dbReference>
<keyword evidence="7" id="KW-1185">Reference proteome</keyword>
<reference evidence="6" key="1">
    <citation type="submission" date="2023-05" db="EMBL/GenBank/DDBJ databases">
        <title>Anaerotaeda fermentans gen. nov., sp. nov., a novel anaerobic planctomycete of the new family within the order Sedimentisphaerales isolated from Taman Peninsula, Russia.</title>
        <authorList>
            <person name="Khomyakova M.A."/>
            <person name="Merkel A.Y."/>
            <person name="Slobodkin A.I."/>
        </authorList>
    </citation>
    <scope>NUCLEOTIDE SEQUENCE</scope>
    <source>
        <strain evidence="6">M17dextr</strain>
    </source>
</reference>
<keyword evidence="3" id="KW-0378">Hydrolase</keyword>
<gene>
    <name evidence="6" type="ORF">QJ522_18160</name>
</gene>
<accession>A0AAW6U606</accession>
<dbReference type="InterPro" id="IPR050738">
    <property type="entry name" value="Sulfatase"/>
</dbReference>
<evidence type="ECO:0000256" key="4">
    <source>
        <dbReference type="ARBA" id="ARBA00022837"/>
    </source>
</evidence>
<dbReference type="Pfam" id="PF00884">
    <property type="entry name" value="Sulfatase"/>
    <property type="match status" value="1"/>
</dbReference>